<dbReference type="OrthoDB" id="10253204at2759"/>
<dbReference type="InterPro" id="IPR007109">
    <property type="entry name" value="Brix"/>
</dbReference>
<evidence type="ECO:0000313" key="2">
    <source>
        <dbReference type="EMBL" id="KAA0186948.1"/>
    </source>
</evidence>
<accession>A0A6A0GSZ5</accession>
<dbReference type="GO" id="GO:0030515">
    <property type="term" value="F:snoRNA binding"/>
    <property type="evidence" value="ECO:0007669"/>
    <property type="project" value="TreeGrafter"/>
</dbReference>
<dbReference type="PANTHER" id="PTHR22734:SF2">
    <property type="entry name" value="U3 SMALL NUCLEOLAR RIBONUCLEOPROTEIN PROTEIN IMP4"/>
    <property type="match status" value="1"/>
</dbReference>
<reference evidence="2" key="1">
    <citation type="submission" date="2014-08" db="EMBL/GenBank/DDBJ databases">
        <authorList>
            <person name="Murali S."/>
            <person name="Richards S."/>
            <person name="Bandaranaike D."/>
            <person name="Bellair M."/>
            <person name="Blankenburg K."/>
            <person name="Chao H."/>
            <person name="Dinh H."/>
            <person name="Doddapaneni H."/>
            <person name="Dugan-Rocha S."/>
            <person name="Elkadiri S."/>
            <person name="Gnanaolivu R."/>
            <person name="Hughes D."/>
            <person name="Lee S."/>
            <person name="Li M."/>
            <person name="Ming W."/>
            <person name="Munidasa M."/>
            <person name="Muniz J."/>
            <person name="Nguyen L."/>
            <person name="Osuji N."/>
            <person name="Pu L.-L."/>
            <person name="Puazo M."/>
            <person name="Skinner E."/>
            <person name="Qu C."/>
            <person name="Quiroz J."/>
            <person name="Raj R."/>
            <person name="Weissenberger G."/>
            <person name="Xin Y."/>
            <person name="Zou X."/>
            <person name="Han Y."/>
            <person name="Worley K."/>
            <person name="Muzny D."/>
            <person name="Gibbs R."/>
        </authorList>
    </citation>
    <scope>NUCLEOTIDE SEQUENCE</scope>
    <source>
        <strain evidence="2">HAZT.00-mixed</strain>
        <tissue evidence="2">Whole organism</tissue>
    </source>
</reference>
<reference evidence="2" key="3">
    <citation type="submission" date="2019-06" db="EMBL/GenBank/DDBJ databases">
        <authorList>
            <person name="Poynton C."/>
            <person name="Hasenbein S."/>
            <person name="Benoit J.B."/>
            <person name="Sepulveda M.S."/>
            <person name="Poelchau M.F."/>
            <person name="Murali S.C."/>
            <person name="Chen S."/>
            <person name="Glastad K.M."/>
            <person name="Werren J.H."/>
            <person name="Vineis J.H."/>
            <person name="Bowen J.L."/>
            <person name="Friedrich M."/>
            <person name="Jones J."/>
            <person name="Robertson H.M."/>
            <person name="Feyereisen R."/>
            <person name="Mechler-Hickson A."/>
            <person name="Mathers N."/>
            <person name="Lee C.E."/>
            <person name="Colbourne J.K."/>
            <person name="Biales A."/>
            <person name="Johnston J.S."/>
            <person name="Wellborn G.A."/>
            <person name="Rosendale A.J."/>
            <person name="Cridge A.G."/>
            <person name="Munoz-Torres M.C."/>
            <person name="Bain P.A."/>
            <person name="Manny A.R."/>
            <person name="Major K.M."/>
            <person name="Lambert F.N."/>
            <person name="Vulpe C.D."/>
            <person name="Tuck P."/>
            <person name="Blalock B.J."/>
            <person name="Lin Y.-Y."/>
            <person name="Smith M.E."/>
            <person name="Ochoa-Acuna H."/>
            <person name="Chen M.-J.M."/>
            <person name="Childers C.P."/>
            <person name="Qu J."/>
            <person name="Dugan S."/>
            <person name="Lee S.L."/>
            <person name="Chao H."/>
            <person name="Dinh H."/>
            <person name="Han Y."/>
            <person name="Doddapaneni H."/>
            <person name="Worley K.C."/>
            <person name="Muzny D.M."/>
            <person name="Gibbs R.A."/>
            <person name="Richards S."/>
        </authorList>
    </citation>
    <scope>NUCLEOTIDE SEQUENCE</scope>
    <source>
        <strain evidence="2">HAZT.00-mixed</strain>
        <tissue evidence="2">Whole organism</tissue>
    </source>
</reference>
<dbReference type="PROSITE" id="PS50833">
    <property type="entry name" value="BRIX"/>
    <property type="match status" value="1"/>
</dbReference>
<dbReference type="FunFam" id="3.40.50.10480:FF:000001">
    <property type="entry name" value="IMP4, U3 small nucleolar ribonucleoprotein"/>
    <property type="match status" value="1"/>
</dbReference>
<dbReference type="GO" id="GO:0005654">
    <property type="term" value="C:nucleoplasm"/>
    <property type="evidence" value="ECO:0007669"/>
    <property type="project" value="UniProtKB-ARBA"/>
</dbReference>
<dbReference type="Gene3D" id="3.40.50.10480">
    <property type="entry name" value="Probable brix-domain ribosomal biogenesis protein"/>
    <property type="match status" value="1"/>
</dbReference>
<dbReference type="GO" id="GO:0042274">
    <property type="term" value="P:ribosomal small subunit biogenesis"/>
    <property type="evidence" value="ECO:0007669"/>
    <property type="project" value="UniProtKB-ARBA"/>
</dbReference>
<reference evidence="2" key="2">
    <citation type="journal article" date="2018" name="Environ. Sci. Technol.">
        <title>The Toxicogenome of Hyalella azteca: A Model for Sediment Ecotoxicology and Evolutionary Toxicology.</title>
        <authorList>
            <person name="Poynton H.C."/>
            <person name="Hasenbein S."/>
            <person name="Benoit J.B."/>
            <person name="Sepulveda M.S."/>
            <person name="Poelchau M.F."/>
            <person name="Hughes D.S.T."/>
            <person name="Murali S.C."/>
            <person name="Chen S."/>
            <person name="Glastad K.M."/>
            <person name="Goodisman M.A.D."/>
            <person name="Werren J.H."/>
            <person name="Vineis J.H."/>
            <person name="Bowen J.L."/>
            <person name="Friedrich M."/>
            <person name="Jones J."/>
            <person name="Robertson H.M."/>
            <person name="Feyereisen R."/>
            <person name="Mechler-Hickson A."/>
            <person name="Mathers N."/>
            <person name="Lee C.E."/>
            <person name="Colbourne J.K."/>
            <person name="Biales A."/>
            <person name="Johnston J.S."/>
            <person name="Wellborn G.A."/>
            <person name="Rosendale A.J."/>
            <person name="Cridge A.G."/>
            <person name="Munoz-Torres M.C."/>
            <person name="Bain P.A."/>
            <person name="Manny A.R."/>
            <person name="Major K.M."/>
            <person name="Lambert F.N."/>
            <person name="Vulpe C.D."/>
            <person name="Tuck P."/>
            <person name="Blalock B.J."/>
            <person name="Lin Y.Y."/>
            <person name="Smith M.E."/>
            <person name="Ochoa-Acuna H."/>
            <person name="Chen M.M."/>
            <person name="Childers C.P."/>
            <person name="Qu J."/>
            <person name="Dugan S."/>
            <person name="Lee S.L."/>
            <person name="Chao H."/>
            <person name="Dinh H."/>
            <person name="Han Y."/>
            <person name="Doddapaneni H."/>
            <person name="Worley K.C."/>
            <person name="Muzny D.M."/>
            <person name="Gibbs R.A."/>
            <person name="Richards S."/>
        </authorList>
    </citation>
    <scope>NUCLEOTIDE SEQUENCE</scope>
    <source>
        <strain evidence="2">HAZT.00-mixed</strain>
        <tissue evidence="2">Whole organism</tissue>
    </source>
</reference>
<organism evidence="2">
    <name type="scientific">Hyalella azteca</name>
    <name type="common">Amphipod</name>
    <dbReference type="NCBI Taxonomy" id="294128"/>
    <lineage>
        <taxon>Eukaryota</taxon>
        <taxon>Metazoa</taxon>
        <taxon>Ecdysozoa</taxon>
        <taxon>Arthropoda</taxon>
        <taxon>Crustacea</taxon>
        <taxon>Multicrustacea</taxon>
        <taxon>Malacostraca</taxon>
        <taxon>Eumalacostraca</taxon>
        <taxon>Peracarida</taxon>
        <taxon>Amphipoda</taxon>
        <taxon>Senticaudata</taxon>
        <taxon>Talitrida</taxon>
        <taxon>Talitroidea</taxon>
        <taxon>Hyalellidae</taxon>
        <taxon>Hyalella</taxon>
    </lineage>
</organism>
<dbReference type="GO" id="GO:0034457">
    <property type="term" value="C:Mpp10 complex"/>
    <property type="evidence" value="ECO:0007669"/>
    <property type="project" value="UniProtKB-ARBA"/>
</dbReference>
<dbReference type="SUPFAM" id="SSF52954">
    <property type="entry name" value="Class II aaRS ABD-related"/>
    <property type="match status" value="1"/>
</dbReference>
<sequence length="275" mass="31181">MHARKERVAHYLDTEKMLPGDVRNLAAKVMQSAQWDDEGPALAGLMGVDHGGAPSDIDDEYRHAGEMKLIIPNSERMNRGSFDVKSLLSSAKSNGFTDVVILHETRGRPDHMVVSHLPNGPTAYYTLMDVKLRHDIPDCGTMSEAYPHLIFHNFNTRLAKRIQSTLKYLFPVPKLESVRSLSFINHSDFIIFRHHVANKGEKGMFDSLTEVGPQFTMLCHKIIRGTVDEEKAADVEFVLRPYLNTAHKRLLLSKDMPWKTDDDVARVDRETDMAK</sequence>
<dbReference type="PANTHER" id="PTHR22734">
    <property type="entry name" value="U3 SMALL NUCLEOLAR RIBONUCLEOPROTEIN PROTEIN IMP4"/>
    <property type="match status" value="1"/>
</dbReference>
<comment type="caution">
    <text evidence="2">The sequence shown here is derived from an EMBL/GenBank/DDBJ whole genome shotgun (WGS) entry which is preliminary data.</text>
</comment>
<dbReference type="SMART" id="SM00879">
    <property type="entry name" value="Brix"/>
    <property type="match status" value="1"/>
</dbReference>
<protein>
    <recommendedName>
        <fullName evidence="1">Brix domain-containing protein</fullName>
    </recommendedName>
</protein>
<proteinExistence type="predicted"/>
<dbReference type="GO" id="GO:0032040">
    <property type="term" value="C:small-subunit processome"/>
    <property type="evidence" value="ECO:0007669"/>
    <property type="project" value="TreeGrafter"/>
</dbReference>
<dbReference type="GO" id="GO:0006364">
    <property type="term" value="P:rRNA processing"/>
    <property type="evidence" value="ECO:0007669"/>
    <property type="project" value="InterPro"/>
</dbReference>
<dbReference type="Pfam" id="PF04427">
    <property type="entry name" value="Brix"/>
    <property type="match status" value="1"/>
</dbReference>
<evidence type="ECO:0000259" key="1">
    <source>
        <dbReference type="PROSITE" id="PS50833"/>
    </source>
</evidence>
<feature type="domain" description="Brix" evidence="1">
    <location>
        <begin position="66"/>
        <end position="228"/>
    </location>
</feature>
<dbReference type="GO" id="GO:0042134">
    <property type="term" value="F:rRNA primary transcript binding"/>
    <property type="evidence" value="ECO:0007669"/>
    <property type="project" value="InterPro"/>
</dbReference>
<dbReference type="AlphaFoldDB" id="A0A6A0GSZ5"/>
<gene>
    <name evidence="2" type="ORF">HAZT_HAZT006237</name>
</gene>
<dbReference type="EMBL" id="JQDR03015264">
    <property type="protein sequence ID" value="KAA0186948.1"/>
    <property type="molecule type" value="Genomic_DNA"/>
</dbReference>
<name>A0A6A0GSZ5_HYAAZ</name>
<dbReference type="Proteomes" id="UP000711488">
    <property type="component" value="Unassembled WGS sequence"/>
</dbReference>
<dbReference type="InterPro" id="IPR044281">
    <property type="entry name" value="IMP4/RPF1"/>
</dbReference>